<gene>
    <name evidence="2" type="ORF">EGK74_03895</name>
</gene>
<feature type="chain" id="PRO_5018114106" evidence="1">
    <location>
        <begin position="26"/>
        <end position="83"/>
    </location>
</feature>
<evidence type="ECO:0000313" key="2">
    <source>
        <dbReference type="EMBL" id="RPD89372.1"/>
    </source>
</evidence>
<evidence type="ECO:0000313" key="3">
    <source>
        <dbReference type="Proteomes" id="UP000272412"/>
    </source>
</evidence>
<comment type="caution">
    <text evidence="2">The sequence shown here is derived from an EMBL/GenBank/DDBJ whole genome shotgun (WGS) entry which is preliminary data.</text>
</comment>
<dbReference type="AlphaFoldDB" id="A0A3N4MZE5"/>
<protein>
    <submittedName>
        <fullName evidence="2">Uncharacterized protein</fullName>
    </submittedName>
</protein>
<accession>A0A3N4MZE5</accession>
<feature type="signal peptide" evidence="1">
    <location>
        <begin position="1"/>
        <end position="25"/>
    </location>
</feature>
<sequence length="83" mass="9257">MKYAIRTLAAAATVITFISCTPATASKTPEDIPPATGLSDADKLMFEIDTERMKTDENIRKMREQVDKMQLPRGDAEVKNVLR</sequence>
<dbReference type="RefSeq" id="WP_123805086.1">
    <property type="nucleotide sequence ID" value="NZ_RPFL01000007.1"/>
</dbReference>
<organism evidence="2 3">
    <name type="scientific">Neisseria weixii</name>
    <dbReference type="NCBI Taxonomy" id="1853276"/>
    <lineage>
        <taxon>Bacteria</taxon>
        <taxon>Pseudomonadati</taxon>
        <taxon>Pseudomonadota</taxon>
        <taxon>Betaproteobacteria</taxon>
        <taxon>Neisseriales</taxon>
        <taxon>Neisseriaceae</taxon>
        <taxon>Neisseria</taxon>
    </lineage>
</organism>
<keyword evidence="1" id="KW-0732">Signal</keyword>
<dbReference type="PROSITE" id="PS51257">
    <property type="entry name" value="PROKAR_LIPOPROTEIN"/>
    <property type="match status" value="1"/>
</dbReference>
<keyword evidence="3" id="KW-1185">Reference proteome</keyword>
<dbReference type="Proteomes" id="UP000272412">
    <property type="component" value="Unassembled WGS sequence"/>
</dbReference>
<dbReference type="EMBL" id="RPFL01000007">
    <property type="protein sequence ID" value="RPD89372.1"/>
    <property type="molecule type" value="Genomic_DNA"/>
</dbReference>
<proteinExistence type="predicted"/>
<reference evidence="2 3" key="1">
    <citation type="submission" date="2018-11" db="EMBL/GenBank/DDBJ databases">
        <title>Neisseria weixii sp. nov. isolated from the rectal contents of plateau pika (Ochotona cruzoniae).</title>
        <authorList>
            <person name="Zhang G."/>
        </authorList>
    </citation>
    <scope>NUCLEOTIDE SEQUENCE [LARGE SCALE GENOMIC DNA]</scope>
    <source>
        <strain evidence="2 3">10009</strain>
    </source>
</reference>
<name>A0A3N4MZE5_9NEIS</name>
<evidence type="ECO:0000256" key="1">
    <source>
        <dbReference type="SAM" id="SignalP"/>
    </source>
</evidence>